<organism evidence="2 3">
    <name type="scientific">Pseudothauera lacus</name>
    <dbReference type="NCBI Taxonomy" id="2136175"/>
    <lineage>
        <taxon>Bacteria</taxon>
        <taxon>Pseudomonadati</taxon>
        <taxon>Pseudomonadota</taxon>
        <taxon>Betaproteobacteria</taxon>
        <taxon>Rhodocyclales</taxon>
        <taxon>Zoogloeaceae</taxon>
        <taxon>Pseudothauera</taxon>
    </lineage>
</organism>
<dbReference type="Pfam" id="PF12697">
    <property type="entry name" value="Abhydrolase_6"/>
    <property type="match status" value="1"/>
</dbReference>
<dbReference type="GO" id="GO:0016787">
    <property type="term" value="F:hydrolase activity"/>
    <property type="evidence" value="ECO:0007669"/>
    <property type="project" value="UniProtKB-KW"/>
</dbReference>
<evidence type="ECO:0000313" key="3">
    <source>
        <dbReference type="Proteomes" id="UP000241193"/>
    </source>
</evidence>
<dbReference type="PANTHER" id="PTHR43798:SF33">
    <property type="entry name" value="HYDROLASE, PUTATIVE (AFU_ORTHOLOGUE AFUA_2G14860)-RELATED"/>
    <property type="match status" value="1"/>
</dbReference>
<reference evidence="2 3" key="1">
    <citation type="submission" date="2018-03" db="EMBL/GenBank/DDBJ databases">
        <authorList>
            <person name="Keele B.F."/>
        </authorList>
    </citation>
    <scope>NUCLEOTIDE SEQUENCE [LARGE SCALE GENOMIC DNA]</scope>
    <source>
        <strain evidence="2 3">D20</strain>
    </source>
</reference>
<proteinExistence type="predicted"/>
<dbReference type="GO" id="GO:0016020">
    <property type="term" value="C:membrane"/>
    <property type="evidence" value="ECO:0007669"/>
    <property type="project" value="TreeGrafter"/>
</dbReference>
<dbReference type="Gene3D" id="3.40.50.1820">
    <property type="entry name" value="alpha/beta hydrolase"/>
    <property type="match status" value="1"/>
</dbReference>
<comment type="caution">
    <text evidence="2">The sequence shown here is derived from an EMBL/GenBank/DDBJ whole genome shotgun (WGS) entry which is preliminary data.</text>
</comment>
<dbReference type="InterPro" id="IPR000073">
    <property type="entry name" value="AB_hydrolase_1"/>
</dbReference>
<keyword evidence="2" id="KW-0378">Hydrolase</keyword>
<dbReference type="Proteomes" id="UP000241193">
    <property type="component" value="Unassembled WGS sequence"/>
</dbReference>
<dbReference type="RefSeq" id="WP_107491934.1">
    <property type="nucleotide sequence ID" value="NZ_PZKC01000001.1"/>
</dbReference>
<protein>
    <submittedName>
        <fullName evidence="2">Alpha/beta hydrolase</fullName>
    </submittedName>
</protein>
<dbReference type="InterPro" id="IPR029058">
    <property type="entry name" value="AB_hydrolase_fold"/>
</dbReference>
<dbReference type="EMBL" id="PZKC01000001">
    <property type="protein sequence ID" value="PTD98174.1"/>
    <property type="molecule type" value="Genomic_DNA"/>
</dbReference>
<reference evidence="2 3" key="2">
    <citation type="submission" date="2018-04" db="EMBL/GenBank/DDBJ databases">
        <title>Thauera lacus sp. nov., isolated from an saline lake in Inner Mongolia, China.</title>
        <authorList>
            <person name="Liang Q.-Y."/>
        </authorList>
    </citation>
    <scope>NUCLEOTIDE SEQUENCE [LARGE SCALE GENOMIC DNA]</scope>
    <source>
        <strain evidence="2 3">D20</strain>
    </source>
</reference>
<dbReference type="InterPro" id="IPR050266">
    <property type="entry name" value="AB_hydrolase_sf"/>
</dbReference>
<dbReference type="SUPFAM" id="SSF53474">
    <property type="entry name" value="alpha/beta-Hydrolases"/>
    <property type="match status" value="1"/>
</dbReference>
<gene>
    <name evidence="2" type="ORF">C8261_01835</name>
</gene>
<name>A0A2T4IK75_9RHOO</name>
<accession>A0A2T4IK75</accession>
<dbReference type="PANTHER" id="PTHR43798">
    <property type="entry name" value="MONOACYLGLYCEROL LIPASE"/>
    <property type="match status" value="1"/>
</dbReference>
<evidence type="ECO:0000259" key="1">
    <source>
        <dbReference type="Pfam" id="PF12697"/>
    </source>
</evidence>
<dbReference type="AlphaFoldDB" id="A0A2T4IK75"/>
<sequence>MRPTLLPEDGLALPQALRFVTVGTHRLETRWIAPLRDDAPVLVFLHEGLGCIDMWRDFPARVAAATGCAALLYSRYGYGRSTVRQGEARGTDYLHVEALDALPALLDALGIHDPVLIGHSDGGSIALIHAARARRRVRGVVAMAPHEFVEDITLAGIRKAREMWELTDLRARLGRFHDDPDGVFLSWNDTWQMPAFRTWNIVDELAAIACPVLAIQGEDDEYATLRQIEVIAEHVADTELLALADCRHSPHRDQPQAVIEAIARFVVRVQGPGKGY</sequence>
<evidence type="ECO:0000313" key="2">
    <source>
        <dbReference type="EMBL" id="PTD98174.1"/>
    </source>
</evidence>
<feature type="domain" description="AB hydrolase-1" evidence="1">
    <location>
        <begin position="42"/>
        <end position="261"/>
    </location>
</feature>
<keyword evidence="3" id="KW-1185">Reference proteome</keyword>
<dbReference type="OrthoDB" id="135231at2"/>